<keyword evidence="2" id="KW-1185">Reference proteome</keyword>
<dbReference type="EMBL" id="QNRI01000004">
    <property type="protein sequence ID" value="RBO99528.1"/>
    <property type="molecule type" value="Genomic_DNA"/>
</dbReference>
<dbReference type="AlphaFoldDB" id="A0A366EDP3"/>
<sequence length="52" mass="6232">MKPYIKKQIIKHALQHYIQRPGAGAKDIAKEKRLLEEITVETEKLKERYRIK</sequence>
<accession>A0A366EDP3</accession>
<evidence type="ECO:0000313" key="1">
    <source>
        <dbReference type="EMBL" id="RBO99528.1"/>
    </source>
</evidence>
<protein>
    <submittedName>
        <fullName evidence="1">Uncharacterized protein</fullName>
    </submittedName>
</protein>
<reference evidence="1 2" key="1">
    <citation type="submission" date="2018-06" db="EMBL/GenBank/DDBJ databases">
        <title>Genomic Encyclopedia of Type Strains, Phase IV (KMG-IV): sequencing the most valuable type-strain genomes for metagenomic binning, comparative biology and taxonomic classification.</title>
        <authorList>
            <person name="Goeker M."/>
        </authorList>
    </citation>
    <scope>NUCLEOTIDE SEQUENCE [LARGE SCALE GENOMIC DNA]</scope>
    <source>
        <strain evidence="1 2">DSM 15140</strain>
    </source>
</reference>
<proteinExistence type="predicted"/>
<evidence type="ECO:0000313" key="2">
    <source>
        <dbReference type="Proteomes" id="UP000252254"/>
    </source>
</evidence>
<comment type="caution">
    <text evidence="1">The sequence shown here is derived from an EMBL/GenBank/DDBJ whole genome shotgun (WGS) entry which is preliminary data.</text>
</comment>
<gene>
    <name evidence="1" type="ORF">DES48_104204</name>
</gene>
<organism evidence="1 2">
    <name type="scientific">Paraliobacillus ryukyuensis</name>
    <dbReference type="NCBI Taxonomy" id="200904"/>
    <lineage>
        <taxon>Bacteria</taxon>
        <taxon>Bacillati</taxon>
        <taxon>Bacillota</taxon>
        <taxon>Bacilli</taxon>
        <taxon>Bacillales</taxon>
        <taxon>Bacillaceae</taxon>
        <taxon>Paraliobacillus</taxon>
    </lineage>
</organism>
<dbReference type="Proteomes" id="UP000252254">
    <property type="component" value="Unassembled WGS sequence"/>
</dbReference>
<name>A0A366EDP3_9BACI</name>
<dbReference type="RefSeq" id="WP_170126189.1">
    <property type="nucleotide sequence ID" value="NZ_BAABQN010000003.1"/>
</dbReference>